<dbReference type="InterPro" id="IPR016024">
    <property type="entry name" value="ARM-type_fold"/>
</dbReference>
<evidence type="ECO:0000259" key="1">
    <source>
        <dbReference type="Pfam" id="PF03378"/>
    </source>
</evidence>
<dbReference type="OrthoDB" id="3268246at2759"/>
<comment type="caution">
    <text evidence="2">The sequence shown here is derived from an EMBL/GenBank/DDBJ whole genome shotgun (WGS) entry which is preliminary data.</text>
</comment>
<dbReference type="OMA" id="PAWINIF"/>
<protein>
    <recommendedName>
        <fullName evidence="1">Exportin-2 C-terminal domain-containing protein</fullName>
    </recommendedName>
</protein>
<evidence type="ECO:0000313" key="3">
    <source>
        <dbReference type="Proteomes" id="UP000654075"/>
    </source>
</evidence>
<accession>A0A813F256</accession>
<evidence type="ECO:0000313" key="2">
    <source>
        <dbReference type="EMBL" id="CAE8606508.1"/>
    </source>
</evidence>
<dbReference type="Pfam" id="PF03378">
    <property type="entry name" value="CAS_CSE1"/>
    <property type="match status" value="1"/>
</dbReference>
<keyword evidence="3" id="KW-1185">Reference proteome</keyword>
<dbReference type="Proteomes" id="UP000654075">
    <property type="component" value="Unassembled WGS sequence"/>
</dbReference>
<gene>
    <name evidence="2" type="ORF">PGLA1383_LOCUS24490</name>
</gene>
<sequence length="195" mass="20541">TLLTVLLTRLQSSKSPKFQRDFVISCSLLAHRSPAPLLPAAFNEIQAGLLANLLTSVWTPVLKMPLRLDERKVCVMALVKLLSLDELRQNVQLVGGLCVGLVNLLSLGASSTASLVEEGSDDEGQPGNGGAGQEFEVSFNKLRNTDLPGASAGLAPDVPDLHAAAKASLKPLLGGVVMQLAQASPELQPLAIFLQ</sequence>
<name>A0A813F256_POLGL</name>
<proteinExistence type="predicted"/>
<reference evidence="2" key="1">
    <citation type="submission" date="2021-02" db="EMBL/GenBank/DDBJ databases">
        <authorList>
            <person name="Dougan E. K."/>
            <person name="Rhodes N."/>
            <person name="Thang M."/>
            <person name="Chan C."/>
        </authorList>
    </citation>
    <scope>NUCLEOTIDE SEQUENCE</scope>
</reference>
<dbReference type="InterPro" id="IPR011989">
    <property type="entry name" value="ARM-like"/>
</dbReference>
<dbReference type="InterPro" id="IPR005043">
    <property type="entry name" value="XPO2_C"/>
</dbReference>
<feature type="non-terminal residue" evidence="2">
    <location>
        <position position="195"/>
    </location>
</feature>
<organism evidence="2 3">
    <name type="scientific">Polarella glacialis</name>
    <name type="common">Dinoflagellate</name>
    <dbReference type="NCBI Taxonomy" id="89957"/>
    <lineage>
        <taxon>Eukaryota</taxon>
        <taxon>Sar</taxon>
        <taxon>Alveolata</taxon>
        <taxon>Dinophyceae</taxon>
        <taxon>Suessiales</taxon>
        <taxon>Suessiaceae</taxon>
        <taxon>Polarella</taxon>
    </lineage>
</organism>
<dbReference type="AlphaFoldDB" id="A0A813F256"/>
<dbReference type="EMBL" id="CAJNNV010019371">
    <property type="protein sequence ID" value="CAE8606508.1"/>
    <property type="molecule type" value="Genomic_DNA"/>
</dbReference>
<dbReference type="GO" id="GO:0031267">
    <property type="term" value="F:small GTPase binding"/>
    <property type="evidence" value="ECO:0007669"/>
    <property type="project" value="InterPro"/>
</dbReference>
<feature type="domain" description="Exportin-2 C-terminal" evidence="1">
    <location>
        <begin position="2"/>
        <end position="146"/>
    </location>
</feature>
<dbReference type="SUPFAM" id="SSF48371">
    <property type="entry name" value="ARM repeat"/>
    <property type="match status" value="1"/>
</dbReference>
<dbReference type="Gene3D" id="1.25.10.10">
    <property type="entry name" value="Leucine-rich Repeat Variant"/>
    <property type="match status" value="1"/>
</dbReference>